<dbReference type="InterPro" id="IPR013783">
    <property type="entry name" value="Ig-like_fold"/>
</dbReference>
<keyword evidence="13" id="KW-0393">Immunoglobulin domain</keyword>
<dbReference type="Proteomes" id="UP000515163">
    <property type="component" value="Unplaced"/>
</dbReference>
<dbReference type="Pfam" id="PF07714">
    <property type="entry name" value="PK_Tyr_Ser-Thr"/>
    <property type="match status" value="1"/>
</dbReference>
<evidence type="ECO:0000313" key="25">
    <source>
        <dbReference type="RefSeq" id="XP_031570589.1"/>
    </source>
</evidence>
<dbReference type="SMART" id="SM00060">
    <property type="entry name" value="FN3"/>
    <property type="match status" value="1"/>
</dbReference>
<dbReference type="Gene3D" id="3.30.70.960">
    <property type="entry name" value="SEA domain"/>
    <property type="match status" value="1"/>
</dbReference>
<dbReference type="RefSeq" id="XP_031570589.1">
    <property type="nucleotide sequence ID" value="XM_031714729.1"/>
</dbReference>
<name>A0A6P8IU69_ACTTE</name>
<feature type="binding site" evidence="17">
    <location>
        <position position="530"/>
    </location>
    <ligand>
        <name>Mg(2+)</name>
        <dbReference type="ChEBI" id="CHEBI:18420"/>
    </ligand>
</feature>
<dbReference type="InterPro" id="IPR036116">
    <property type="entry name" value="FN3_sf"/>
</dbReference>
<comment type="catalytic activity">
    <reaction evidence="14">
        <text>L-tyrosyl-[protein] + ATP = O-phospho-L-tyrosyl-[protein] + ADP + H(+)</text>
        <dbReference type="Rhea" id="RHEA:10596"/>
        <dbReference type="Rhea" id="RHEA-COMP:10136"/>
        <dbReference type="Rhea" id="RHEA-COMP:20101"/>
        <dbReference type="ChEBI" id="CHEBI:15378"/>
        <dbReference type="ChEBI" id="CHEBI:30616"/>
        <dbReference type="ChEBI" id="CHEBI:46858"/>
        <dbReference type="ChEBI" id="CHEBI:61978"/>
        <dbReference type="ChEBI" id="CHEBI:456216"/>
        <dbReference type="EC" id="2.7.10.1"/>
    </reaction>
</comment>
<dbReference type="Pfam" id="PF01390">
    <property type="entry name" value="SEA"/>
    <property type="match status" value="1"/>
</dbReference>
<evidence type="ECO:0000256" key="3">
    <source>
        <dbReference type="ARBA" id="ARBA00011902"/>
    </source>
</evidence>
<dbReference type="SUPFAM" id="SSF82671">
    <property type="entry name" value="SEA domain"/>
    <property type="match status" value="1"/>
</dbReference>
<dbReference type="CDD" id="cd00063">
    <property type="entry name" value="FN3"/>
    <property type="match status" value="1"/>
</dbReference>
<keyword evidence="6" id="KW-0677">Repeat</keyword>
<dbReference type="InterPro" id="IPR050122">
    <property type="entry name" value="RTK"/>
</dbReference>
<dbReference type="Pfam" id="PF07679">
    <property type="entry name" value="I-set"/>
    <property type="match status" value="1"/>
</dbReference>
<protein>
    <recommendedName>
        <fullName evidence="3">receptor protein-tyrosine kinase</fullName>
        <ecNumber evidence="3">2.7.10.1</ecNumber>
    </recommendedName>
</protein>
<evidence type="ECO:0000256" key="9">
    <source>
        <dbReference type="ARBA" id="ARBA00023136"/>
    </source>
</evidence>
<dbReference type="Gene3D" id="2.60.40.10">
    <property type="entry name" value="Immunoglobulins"/>
    <property type="match status" value="2"/>
</dbReference>
<dbReference type="InterPro" id="IPR008266">
    <property type="entry name" value="Tyr_kinase_AS"/>
</dbReference>
<dbReference type="PROSITE" id="PS50835">
    <property type="entry name" value="IG_LIKE"/>
    <property type="match status" value="1"/>
</dbReference>
<evidence type="ECO:0000256" key="16">
    <source>
        <dbReference type="PIRSR" id="PIRSR000615-2"/>
    </source>
</evidence>
<evidence type="ECO:0000256" key="8">
    <source>
        <dbReference type="ARBA" id="ARBA00022989"/>
    </source>
</evidence>
<keyword evidence="11" id="KW-0675">Receptor</keyword>
<evidence type="ECO:0000313" key="24">
    <source>
        <dbReference type="Proteomes" id="UP000515163"/>
    </source>
</evidence>
<dbReference type="InterPro" id="IPR036364">
    <property type="entry name" value="SEA_dom_sf"/>
</dbReference>
<dbReference type="KEGG" id="aten:116304929"/>
<feature type="domain" description="Fibronectin type-III" evidence="23">
    <location>
        <begin position="213"/>
        <end position="305"/>
    </location>
</feature>
<dbReference type="InterPro" id="IPR003961">
    <property type="entry name" value="FN3_dom"/>
</dbReference>
<evidence type="ECO:0000256" key="18">
    <source>
        <dbReference type="PROSITE-ProRule" id="PRU10141"/>
    </source>
</evidence>
<comment type="similarity">
    <text evidence="2">Belongs to the protein kinase superfamily. CAMK Ser/Thr protein kinase family.</text>
</comment>
<feature type="domain" description="Ig-like" evidence="22">
    <location>
        <begin position="4"/>
        <end position="94"/>
    </location>
</feature>
<dbReference type="PROSITE" id="PS00109">
    <property type="entry name" value="PROTEIN_KINASE_TYR"/>
    <property type="match status" value="1"/>
</dbReference>
<keyword evidence="24" id="KW-1185">Reference proteome</keyword>
<keyword evidence="17" id="KW-0479">Metal-binding</keyword>
<feature type="domain" description="Protein kinase" evidence="20">
    <location>
        <begin position="392"/>
        <end position="660"/>
    </location>
</feature>
<accession>A0A6P8IU69</accession>
<dbReference type="GO" id="GO:0043235">
    <property type="term" value="C:receptor complex"/>
    <property type="evidence" value="ECO:0007669"/>
    <property type="project" value="TreeGrafter"/>
</dbReference>
<evidence type="ECO:0000256" key="7">
    <source>
        <dbReference type="ARBA" id="ARBA00022777"/>
    </source>
</evidence>
<dbReference type="SUPFAM" id="SSF48726">
    <property type="entry name" value="Immunoglobulin"/>
    <property type="match status" value="1"/>
</dbReference>
<dbReference type="GO" id="GO:0005524">
    <property type="term" value="F:ATP binding"/>
    <property type="evidence" value="ECO:0007669"/>
    <property type="project" value="UniProtKB-UniRule"/>
</dbReference>
<dbReference type="CDD" id="cd00192">
    <property type="entry name" value="PTKc"/>
    <property type="match status" value="1"/>
</dbReference>
<dbReference type="GeneID" id="116304929"/>
<dbReference type="InterPro" id="IPR013098">
    <property type="entry name" value="Ig_I-set"/>
</dbReference>
<dbReference type="OrthoDB" id="5974800at2759"/>
<dbReference type="InterPro" id="IPR020635">
    <property type="entry name" value="Tyr_kinase_cat_dom"/>
</dbReference>
<dbReference type="SUPFAM" id="SSF56112">
    <property type="entry name" value="Protein kinase-like (PK-like)"/>
    <property type="match status" value="1"/>
</dbReference>
<proteinExistence type="inferred from homology"/>
<keyword evidence="8 19" id="KW-1133">Transmembrane helix</keyword>
<evidence type="ECO:0000256" key="4">
    <source>
        <dbReference type="ARBA" id="ARBA00022679"/>
    </source>
</evidence>
<gene>
    <name evidence="25" type="primary">LOC116304929</name>
</gene>
<keyword evidence="16 18" id="KW-0067">ATP-binding</keyword>
<evidence type="ECO:0000256" key="6">
    <source>
        <dbReference type="ARBA" id="ARBA00022737"/>
    </source>
</evidence>
<keyword evidence="10" id="KW-1015">Disulfide bond</keyword>
<evidence type="ECO:0000259" key="23">
    <source>
        <dbReference type="PROSITE" id="PS50853"/>
    </source>
</evidence>
<dbReference type="Gene3D" id="1.10.510.10">
    <property type="entry name" value="Transferase(Phosphotransferase) domain 1"/>
    <property type="match status" value="1"/>
</dbReference>
<dbReference type="FunFam" id="1.10.510.10:FF:000743">
    <property type="entry name" value="Predicted protein"/>
    <property type="match status" value="1"/>
</dbReference>
<dbReference type="PROSITE" id="PS50024">
    <property type="entry name" value="SEA"/>
    <property type="match status" value="1"/>
</dbReference>
<dbReference type="InterPro" id="IPR036179">
    <property type="entry name" value="Ig-like_dom_sf"/>
</dbReference>
<dbReference type="InterPro" id="IPR003598">
    <property type="entry name" value="Ig_sub2"/>
</dbReference>
<dbReference type="GO" id="GO:0046872">
    <property type="term" value="F:metal ion binding"/>
    <property type="evidence" value="ECO:0007669"/>
    <property type="project" value="UniProtKB-KW"/>
</dbReference>
<dbReference type="Gene3D" id="3.30.200.20">
    <property type="entry name" value="Phosphorylase Kinase, domain 1"/>
    <property type="match status" value="1"/>
</dbReference>
<feature type="binding site" evidence="16">
    <location>
        <begin position="399"/>
        <end position="406"/>
    </location>
    <ligand>
        <name>ATP</name>
        <dbReference type="ChEBI" id="CHEBI:30616"/>
    </ligand>
</feature>
<dbReference type="InterPro" id="IPR011009">
    <property type="entry name" value="Kinase-like_dom_sf"/>
</dbReference>
<evidence type="ECO:0000256" key="12">
    <source>
        <dbReference type="ARBA" id="ARBA00023180"/>
    </source>
</evidence>
<dbReference type="InParanoid" id="A0A6P8IU69"/>
<feature type="active site" description="Proton acceptor" evidence="15">
    <location>
        <position position="525"/>
    </location>
</feature>
<evidence type="ECO:0000259" key="21">
    <source>
        <dbReference type="PROSITE" id="PS50024"/>
    </source>
</evidence>
<dbReference type="GO" id="GO:0005886">
    <property type="term" value="C:plasma membrane"/>
    <property type="evidence" value="ECO:0007669"/>
    <property type="project" value="TreeGrafter"/>
</dbReference>
<evidence type="ECO:0000256" key="17">
    <source>
        <dbReference type="PIRSR" id="PIRSR000615-3"/>
    </source>
</evidence>
<evidence type="ECO:0000256" key="2">
    <source>
        <dbReference type="ARBA" id="ARBA00006692"/>
    </source>
</evidence>
<keyword evidence="9 19" id="KW-0472">Membrane</keyword>
<dbReference type="Pfam" id="PF00041">
    <property type="entry name" value="fn3"/>
    <property type="match status" value="1"/>
</dbReference>
<comment type="subcellular location">
    <subcellularLocation>
        <location evidence="1">Membrane</location>
        <topology evidence="1">Single-pass membrane protein</topology>
    </subcellularLocation>
</comment>
<feature type="domain" description="SEA" evidence="21">
    <location>
        <begin position="93"/>
        <end position="210"/>
    </location>
</feature>
<dbReference type="InterPro" id="IPR000719">
    <property type="entry name" value="Prot_kinase_dom"/>
</dbReference>
<dbReference type="InterPro" id="IPR001245">
    <property type="entry name" value="Ser-Thr/Tyr_kinase_cat_dom"/>
</dbReference>
<feature type="non-terminal residue" evidence="25">
    <location>
        <position position="1"/>
    </location>
</feature>
<keyword evidence="12" id="KW-0325">Glycoprotein</keyword>
<evidence type="ECO:0000256" key="1">
    <source>
        <dbReference type="ARBA" id="ARBA00004167"/>
    </source>
</evidence>
<keyword evidence="4" id="KW-0808">Transferase</keyword>
<dbReference type="InterPro" id="IPR017441">
    <property type="entry name" value="Protein_kinase_ATP_BS"/>
</dbReference>
<dbReference type="InterPro" id="IPR007110">
    <property type="entry name" value="Ig-like_dom"/>
</dbReference>
<dbReference type="CDD" id="cd12087">
    <property type="entry name" value="TM_EGFR-like"/>
    <property type="match status" value="1"/>
</dbReference>
<dbReference type="SMART" id="SM00408">
    <property type="entry name" value="IGc2"/>
    <property type="match status" value="1"/>
</dbReference>
<dbReference type="PIRSF" id="PIRSF000615">
    <property type="entry name" value="TyrPK_CSF1-R"/>
    <property type="match status" value="1"/>
</dbReference>
<organism evidence="24 25">
    <name type="scientific">Actinia tenebrosa</name>
    <name type="common">Australian red waratah sea anemone</name>
    <dbReference type="NCBI Taxonomy" id="6105"/>
    <lineage>
        <taxon>Eukaryota</taxon>
        <taxon>Metazoa</taxon>
        <taxon>Cnidaria</taxon>
        <taxon>Anthozoa</taxon>
        <taxon>Hexacorallia</taxon>
        <taxon>Actiniaria</taxon>
        <taxon>Actiniidae</taxon>
        <taxon>Actinia</taxon>
    </lineage>
</organism>
<evidence type="ECO:0000256" key="5">
    <source>
        <dbReference type="ARBA" id="ARBA00022692"/>
    </source>
</evidence>
<dbReference type="SUPFAM" id="SSF49265">
    <property type="entry name" value="Fibronectin type III"/>
    <property type="match status" value="1"/>
</dbReference>
<dbReference type="PRINTS" id="PR00109">
    <property type="entry name" value="TYRKINASE"/>
</dbReference>
<feature type="binding site" evidence="16 18">
    <location>
        <position position="423"/>
    </location>
    <ligand>
        <name>ATP</name>
        <dbReference type="ChEBI" id="CHEBI:30616"/>
    </ligand>
</feature>
<dbReference type="SMART" id="SM00219">
    <property type="entry name" value="TyrKc"/>
    <property type="match status" value="1"/>
</dbReference>
<evidence type="ECO:0000256" key="19">
    <source>
        <dbReference type="SAM" id="Phobius"/>
    </source>
</evidence>
<dbReference type="InterPro" id="IPR000082">
    <property type="entry name" value="SEA_dom"/>
</dbReference>
<dbReference type="PROSITE" id="PS00107">
    <property type="entry name" value="PROTEIN_KINASE_ATP"/>
    <property type="match status" value="1"/>
</dbReference>
<evidence type="ECO:0000256" key="13">
    <source>
        <dbReference type="ARBA" id="ARBA00023319"/>
    </source>
</evidence>
<keyword evidence="16 18" id="KW-0547">Nucleotide-binding</keyword>
<keyword evidence="7" id="KW-0418">Kinase</keyword>
<dbReference type="AlphaFoldDB" id="A0A6P8IU69"/>
<dbReference type="PANTHER" id="PTHR24416">
    <property type="entry name" value="TYROSINE-PROTEIN KINASE RECEPTOR"/>
    <property type="match status" value="1"/>
</dbReference>
<dbReference type="PROSITE" id="PS50853">
    <property type="entry name" value="FN3"/>
    <property type="match status" value="1"/>
</dbReference>
<feature type="binding site" evidence="17">
    <location>
        <position position="543"/>
    </location>
    <ligand>
        <name>Mg(2+)</name>
        <dbReference type="ChEBI" id="CHEBI:18420"/>
    </ligand>
</feature>
<evidence type="ECO:0000256" key="11">
    <source>
        <dbReference type="ARBA" id="ARBA00023170"/>
    </source>
</evidence>
<dbReference type="PROSITE" id="PS50011">
    <property type="entry name" value="PROTEIN_KINASE_DOM"/>
    <property type="match status" value="1"/>
</dbReference>
<dbReference type="GO" id="GO:0004714">
    <property type="term" value="F:transmembrane receptor protein tyrosine kinase activity"/>
    <property type="evidence" value="ECO:0007669"/>
    <property type="project" value="UniProtKB-EC"/>
</dbReference>
<dbReference type="SMART" id="SM00409">
    <property type="entry name" value="IG"/>
    <property type="match status" value="1"/>
</dbReference>
<dbReference type="GO" id="GO:0007169">
    <property type="term" value="P:cell surface receptor protein tyrosine kinase signaling pathway"/>
    <property type="evidence" value="ECO:0007669"/>
    <property type="project" value="TreeGrafter"/>
</dbReference>
<sequence length="674" mass="76508">YLSIAVSIVIVNQQTETNVTVKEGEDIKINCSNSAQGEGQWKNEDGTDIKLSSRIRIEGNNILVITNSSQDDAGVYKCLRGNSINIVNLRVKVTVKVKISLRILNWNFTNEIKDKTTSDYKKFEDNFKAQMAVVYKNLEGYAGVEILEIRNGSIRVIFRVIVVQVVNKKGETTIKRIVVAQKIVDQTKTGWINDNLQVDTSPEAFETDSPPPQPENVTLIEATDDGAEIAWDKPQNHIYYGIKGYLIEYWVFSQPKNKENTGIIKGQRSKITGLKDGTAYVARVVGMNQERGQESDNIDIRTKEAVLAGWIIALIVIFSILFLLIIIAVIIFLCRRRRVQKEKEKQEMFAMSSIRQEKINEVEKGQPHLKSFTNKTYDMSDGSWIDFPRESLVLQDVLGSGEFGVVHRGKLMQDGKTIECAVKTLKGDAGPEQYRALYEELEIMANIGNHPNLVNLIGATAEEDKLYVIVEFARHGSLIEYLRSQRLKPEKEYEFELKYVNRLRIALDVAKGMAFLQSKRCVHRDLAARNVLLADDFVAKVADFGLSRDIYETGEYEKTTGGKVPTRWMAIESLEIRKFTLKSDIWSFGVLLWEIETKGLMPHGAVSYIELVDRLKRGHRLEQPNGTPDELYALMQKCWAADPSDRPNFLDVRDTLETLLSDADDYLEENPYVA</sequence>
<feature type="binding site" evidence="16">
    <location>
        <position position="529"/>
    </location>
    <ligand>
        <name>ATP</name>
        <dbReference type="ChEBI" id="CHEBI:30616"/>
    </ligand>
</feature>
<evidence type="ECO:0000259" key="22">
    <source>
        <dbReference type="PROSITE" id="PS50835"/>
    </source>
</evidence>
<reference evidence="25" key="1">
    <citation type="submission" date="2025-08" db="UniProtKB">
        <authorList>
            <consortium name="RefSeq"/>
        </authorList>
    </citation>
    <scope>IDENTIFICATION</scope>
    <source>
        <tissue evidence="25">Tentacle</tissue>
    </source>
</reference>
<evidence type="ECO:0000256" key="14">
    <source>
        <dbReference type="ARBA" id="ARBA00051243"/>
    </source>
</evidence>
<dbReference type="InterPro" id="IPR003599">
    <property type="entry name" value="Ig_sub"/>
</dbReference>
<evidence type="ECO:0000259" key="20">
    <source>
        <dbReference type="PROSITE" id="PS50011"/>
    </source>
</evidence>
<evidence type="ECO:0000256" key="15">
    <source>
        <dbReference type="PIRSR" id="PIRSR000615-1"/>
    </source>
</evidence>
<dbReference type="EC" id="2.7.10.1" evidence="3"/>
<keyword evidence="17" id="KW-0460">Magnesium</keyword>
<feature type="transmembrane region" description="Helical" evidence="19">
    <location>
        <begin position="307"/>
        <end position="333"/>
    </location>
</feature>
<keyword evidence="5 19" id="KW-0812">Transmembrane</keyword>
<dbReference type="PANTHER" id="PTHR24416:SF617">
    <property type="entry name" value="RET ONCOGENE, ISOFORM A"/>
    <property type="match status" value="1"/>
</dbReference>
<evidence type="ECO:0000256" key="10">
    <source>
        <dbReference type="ARBA" id="ARBA00023157"/>
    </source>
</evidence>
<dbReference type="FunCoup" id="A0A6P8IU69">
    <property type="interactions" value="626"/>
</dbReference>